<feature type="non-terminal residue" evidence="2">
    <location>
        <position position="1"/>
    </location>
</feature>
<proteinExistence type="evidence at transcript level"/>
<dbReference type="InterPro" id="IPR036508">
    <property type="entry name" value="Chitin-bd_dom_sf"/>
</dbReference>
<feature type="domain" description="Chitin-binding type-2" evidence="1">
    <location>
        <begin position="197"/>
        <end position="252"/>
    </location>
</feature>
<dbReference type="AlphaFoldDB" id="A0A023F6V1"/>
<reference evidence="2" key="1">
    <citation type="journal article" date="2014" name="PLoS Negl. Trop. Dis.">
        <title>An updated insight into the Sialotranscriptome of Triatoma infestans: developmental stage and geographic variations.</title>
        <authorList>
            <person name="Schwarz A."/>
            <person name="Medrano-Mercado N."/>
            <person name="Schaub G.A."/>
            <person name="Struchiner C.J."/>
            <person name="Bargues M.D."/>
            <person name="Levy M.Z."/>
            <person name="Ribeiro J.M."/>
        </authorList>
    </citation>
    <scope>NUCLEOTIDE SEQUENCE</scope>
    <source>
        <strain evidence="2">Chile</strain>
        <tissue evidence="2">Salivary glands</tissue>
    </source>
</reference>
<dbReference type="EMBL" id="GBBI01001601">
    <property type="protein sequence ID" value="JAC17111.1"/>
    <property type="molecule type" value="mRNA"/>
</dbReference>
<protein>
    <submittedName>
        <fullName evidence="2">Putative peritrophin</fullName>
    </submittedName>
</protein>
<feature type="domain" description="Chitin-binding type-2" evidence="1">
    <location>
        <begin position="143"/>
        <end position="195"/>
    </location>
</feature>
<accession>A0A023F6V1</accession>
<sequence length="264" mass="30050">SFGMKTLLACPDKLIFNGSDCVESNKYLCPNFTENSCEGKQEGYYMDTESNCQSYYYCAKGNKLVYVCPFEQLYNGEECVSKLSYTCPFSSTDCQNIPNGYHKSNNSSSEYLYCLNGVKLSTFKCKSNEIFDGEKCTIINEDNNICKDTKKGYISSSDCKTYYLCKEYTIQETNTCPNQYIFNGKECVPIEKYKCPNNECTNSADGFYQDLESDCHKYFYCINGYKTTLTCPPGKVHNGNLCVPRETYTCKSKLPSNDNIIYVT</sequence>
<dbReference type="SMART" id="SM00494">
    <property type="entry name" value="ChtBD2"/>
    <property type="match status" value="4"/>
</dbReference>
<evidence type="ECO:0000259" key="1">
    <source>
        <dbReference type="PROSITE" id="PS50940"/>
    </source>
</evidence>
<dbReference type="InterPro" id="IPR002557">
    <property type="entry name" value="Chitin-bd_dom"/>
</dbReference>
<dbReference type="Pfam" id="PF01607">
    <property type="entry name" value="CBM_14"/>
    <property type="match status" value="2"/>
</dbReference>
<organism evidence="2">
    <name type="scientific">Triatoma infestans</name>
    <name type="common">Assassin bug</name>
    <dbReference type="NCBI Taxonomy" id="30076"/>
    <lineage>
        <taxon>Eukaryota</taxon>
        <taxon>Metazoa</taxon>
        <taxon>Ecdysozoa</taxon>
        <taxon>Arthropoda</taxon>
        <taxon>Hexapoda</taxon>
        <taxon>Insecta</taxon>
        <taxon>Pterygota</taxon>
        <taxon>Neoptera</taxon>
        <taxon>Paraneoptera</taxon>
        <taxon>Hemiptera</taxon>
        <taxon>Heteroptera</taxon>
        <taxon>Panheteroptera</taxon>
        <taxon>Cimicomorpha</taxon>
        <taxon>Reduviidae</taxon>
        <taxon>Triatominae</taxon>
        <taxon>Triatoma</taxon>
    </lineage>
</organism>
<dbReference type="GO" id="GO:0005576">
    <property type="term" value="C:extracellular region"/>
    <property type="evidence" value="ECO:0007669"/>
    <property type="project" value="InterPro"/>
</dbReference>
<dbReference type="SUPFAM" id="SSF57625">
    <property type="entry name" value="Invertebrate chitin-binding proteins"/>
    <property type="match status" value="3"/>
</dbReference>
<dbReference type="PROSITE" id="PS50940">
    <property type="entry name" value="CHIT_BIND_II"/>
    <property type="match status" value="3"/>
</dbReference>
<evidence type="ECO:0000313" key="2">
    <source>
        <dbReference type="EMBL" id="JAC17111.1"/>
    </source>
</evidence>
<dbReference type="GO" id="GO:0008061">
    <property type="term" value="F:chitin binding"/>
    <property type="evidence" value="ECO:0007669"/>
    <property type="project" value="InterPro"/>
</dbReference>
<name>A0A023F6V1_TRIIF</name>
<dbReference type="Gene3D" id="2.170.140.10">
    <property type="entry name" value="Chitin binding domain"/>
    <property type="match status" value="1"/>
</dbReference>
<feature type="domain" description="Chitin-binding type-2" evidence="1">
    <location>
        <begin position="34"/>
        <end position="89"/>
    </location>
</feature>